<gene>
    <name evidence="1" type="ORF">C7B65_01275</name>
</gene>
<name>A0A2T1DNM7_9CYAN</name>
<proteinExistence type="predicted"/>
<protein>
    <submittedName>
        <fullName evidence="1">Uncharacterized protein</fullName>
    </submittedName>
</protein>
<reference evidence="1 2" key="1">
    <citation type="submission" date="2018-02" db="EMBL/GenBank/DDBJ databases">
        <authorList>
            <person name="Cohen D.B."/>
            <person name="Kent A.D."/>
        </authorList>
    </citation>
    <scope>NUCLEOTIDE SEQUENCE [LARGE SCALE GENOMIC DNA]</scope>
    <source>
        <strain evidence="1 2">ULC007</strain>
    </source>
</reference>
<reference evidence="1 2" key="2">
    <citation type="submission" date="2018-03" db="EMBL/GenBank/DDBJ databases">
        <title>The ancient ancestry and fast evolution of plastids.</title>
        <authorList>
            <person name="Moore K.R."/>
            <person name="Magnabosco C."/>
            <person name="Momper L."/>
            <person name="Gold D.A."/>
            <person name="Bosak T."/>
            <person name="Fournier G.P."/>
        </authorList>
    </citation>
    <scope>NUCLEOTIDE SEQUENCE [LARGE SCALE GENOMIC DNA]</scope>
    <source>
        <strain evidence="1 2">ULC007</strain>
    </source>
</reference>
<dbReference type="RefSeq" id="WP_073069093.1">
    <property type="nucleotide sequence ID" value="NZ_PVWG01000001.1"/>
</dbReference>
<dbReference type="Proteomes" id="UP000238634">
    <property type="component" value="Unassembled WGS sequence"/>
</dbReference>
<keyword evidence="2" id="KW-1185">Reference proteome</keyword>
<comment type="caution">
    <text evidence="1">The sequence shown here is derived from an EMBL/GenBank/DDBJ whole genome shotgun (WGS) entry which is preliminary data.</text>
</comment>
<dbReference type="OrthoDB" id="510810at2"/>
<evidence type="ECO:0000313" key="2">
    <source>
        <dbReference type="Proteomes" id="UP000238634"/>
    </source>
</evidence>
<sequence>MSIFLMKPDNSSLEVSRGIESIDINIVLILVKADVEEVAQALTQLKPWDGWIPNAYGQSVPSNEGTLIFKLRGHSWSYVCQPFGHTHPMRLSEADALSLSDLLSAAVIDYVGSNTGGWFRYLFCNQGRLDERLRFEEYDRDGNLEFQSQRGFTAKDIKDAYTFTLNFIREQDAYIPALKMRYSALKVQQVTLHIENLMPTEIERMDYLYKTLS</sequence>
<dbReference type="EMBL" id="PVWG01000001">
    <property type="protein sequence ID" value="PSB22072.1"/>
    <property type="molecule type" value="Genomic_DNA"/>
</dbReference>
<dbReference type="AlphaFoldDB" id="A0A2T1DNM7"/>
<accession>A0A2T1DNM7</accession>
<dbReference type="STRING" id="1920490.GCA_001895925_00806"/>
<evidence type="ECO:0000313" key="1">
    <source>
        <dbReference type="EMBL" id="PSB22072.1"/>
    </source>
</evidence>
<organism evidence="1 2">
    <name type="scientific">Phormidesmis priestleyi ULC007</name>
    <dbReference type="NCBI Taxonomy" id="1920490"/>
    <lineage>
        <taxon>Bacteria</taxon>
        <taxon>Bacillati</taxon>
        <taxon>Cyanobacteriota</taxon>
        <taxon>Cyanophyceae</taxon>
        <taxon>Leptolyngbyales</taxon>
        <taxon>Leptolyngbyaceae</taxon>
        <taxon>Phormidesmis</taxon>
    </lineage>
</organism>